<gene>
    <name evidence="1" type="ORF">S12H4_03756</name>
</gene>
<comment type="caution">
    <text evidence="1">The sequence shown here is derived from an EMBL/GenBank/DDBJ whole genome shotgun (WGS) entry which is preliminary data.</text>
</comment>
<accession>X1QU74</accession>
<feature type="non-terminal residue" evidence="1">
    <location>
        <position position="1"/>
    </location>
</feature>
<proteinExistence type="predicted"/>
<dbReference type="AlphaFoldDB" id="X1QU74"/>
<protein>
    <submittedName>
        <fullName evidence="1">Uncharacterized protein</fullName>
    </submittedName>
</protein>
<dbReference type="EMBL" id="BARW01001089">
    <property type="protein sequence ID" value="GAI72112.1"/>
    <property type="molecule type" value="Genomic_DNA"/>
</dbReference>
<evidence type="ECO:0000313" key="1">
    <source>
        <dbReference type="EMBL" id="GAI72112.1"/>
    </source>
</evidence>
<name>X1QU74_9ZZZZ</name>
<sequence>LGVLDVSGVRKAYTDIGYNPYNADLMTKFTIEYVKEKPKKLSTTDALSAYKNHLIEVSELRNMFSHYVLKDDT</sequence>
<organism evidence="1">
    <name type="scientific">marine sediment metagenome</name>
    <dbReference type="NCBI Taxonomy" id="412755"/>
    <lineage>
        <taxon>unclassified sequences</taxon>
        <taxon>metagenomes</taxon>
        <taxon>ecological metagenomes</taxon>
    </lineage>
</organism>
<reference evidence="1" key="1">
    <citation type="journal article" date="2014" name="Front. Microbiol.">
        <title>High frequency of phylogenetically diverse reductive dehalogenase-homologous genes in deep subseafloor sedimentary metagenomes.</title>
        <authorList>
            <person name="Kawai M."/>
            <person name="Futagami T."/>
            <person name="Toyoda A."/>
            <person name="Takaki Y."/>
            <person name="Nishi S."/>
            <person name="Hori S."/>
            <person name="Arai W."/>
            <person name="Tsubouchi T."/>
            <person name="Morono Y."/>
            <person name="Uchiyama I."/>
            <person name="Ito T."/>
            <person name="Fujiyama A."/>
            <person name="Inagaki F."/>
            <person name="Takami H."/>
        </authorList>
    </citation>
    <scope>NUCLEOTIDE SEQUENCE</scope>
    <source>
        <strain evidence="1">Expedition CK06-06</strain>
    </source>
</reference>